<dbReference type="EMBL" id="JBHSBB010000009">
    <property type="protein sequence ID" value="MFC4031877.1"/>
    <property type="molecule type" value="Genomic_DNA"/>
</dbReference>
<dbReference type="GO" id="GO:0016787">
    <property type="term" value="F:hydrolase activity"/>
    <property type="evidence" value="ECO:0007669"/>
    <property type="project" value="UniProtKB-KW"/>
</dbReference>
<dbReference type="EC" id="3.1.-.-" evidence="3"/>
<reference evidence="4" key="1">
    <citation type="journal article" date="2019" name="Int. J. Syst. Evol. Microbiol.">
        <title>The Global Catalogue of Microorganisms (GCM) 10K type strain sequencing project: providing services to taxonomists for standard genome sequencing and annotation.</title>
        <authorList>
            <consortium name="The Broad Institute Genomics Platform"/>
            <consortium name="The Broad Institute Genome Sequencing Center for Infectious Disease"/>
            <person name="Wu L."/>
            <person name="Ma J."/>
        </authorList>
    </citation>
    <scope>NUCLEOTIDE SEQUENCE [LARGE SCALE GENOMIC DNA]</scope>
    <source>
        <strain evidence="4">CGMCC 4.7237</strain>
    </source>
</reference>
<evidence type="ECO:0000256" key="1">
    <source>
        <dbReference type="SAM" id="MobiDB-lite"/>
    </source>
</evidence>
<comment type="caution">
    <text evidence="3">The sequence shown here is derived from an EMBL/GenBank/DDBJ whole genome shotgun (WGS) entry which is preliminary data.</text>
</comment>
<dbReference type="InterPro" id="IPR036514">
    <property type="entry name" value="SGNH_hydro_sf"/>
</dbReference>
<gene>
    <name evidence="3" type="ORF">ACFO3J_10335</name>
</gene>
<proteinExistence type="predicted"/>
<keyword evidence="3" id="KW-0378">Hydrolase</keyword>
<dbReference type="Gene3D" id="3.40.50.1110">
    <property type="entry name" value="SGNH hydrolase"/>
    <property type="match status" value="1"/>
</dbReference>
<dbReference type="CDD" id="cd01833">
    <property type="entry name" value="XynB_like"/>
    <property type="match status" value="1"/>
</dbReference>
<dbReference type="Proteomes" id="UP001595765">
    <property type="component" value="Unassembled WGS sequence"/>
</dbReference>
<dbReference type="SUPFAM" id="SSF52266">
    <property type="entry name" value="SGNH hydrolase"/>
    <property type="match status" value="1"/>
</dbReference>
<evidence type="ECO:0000259" key="2">
    <source>
        <dbReference type="Pfam" id="PF13472"/>
    </source>
</evidence>
<keyword evidence="4" id="KW-1185">Reference proteome</keyword>
<organism evidence="3 4">
    <name type="scientific">Streptomyces polygonati</name>
    <dbReference type="NCBI Taxonomy" id="1617087"/>
    <lineage>
        <taxon>Bacteria</taxon>
        <taxon>Bacillati</taxon>
        <taxon>Actinomycetota</taxon>
        <taxon>Actinomycetes</taxon>
        <taxon>Kitasatosporales</taxon>
        <taxon>Streptomycetaceae</taxon>
        <taxon>Streptomyces</taxon>
    </lineage>
</organism>
<protein>
    <submittedName>
        <fullName evidence="3">SGNH/GDSL hydrolase family protein</fullName>
        <ecNumber evidence="3">3.1.-.-</ecNumber>
    </submittedName>
</protein>
<dbReference type="PANTHER" id="PTHR30383:SF5">
    <property type="entry name" value="SGNH HYDROLASE-TYPE ESTERASE DOMAIN-CONTAINING PROTEIN"/>
    <property type="match status" value="1"/>
</dbReference>
<name>A0ABV8HLU5_9ACTN</name>
<accession>A0ABV8HLU5</accession>
<dbReference type="InterPro" id="IPR013830">
    <property type="entry name" value="SGNH_hydro"/>
</dbReference>
<evidence type="ECO:0000313" key="4">
    <source>
        <dbReference type="Proteomes" id="UP001595765"/>
    </source>
</evidence>
<evidence type="ECO:0000313" key="3">
    <source>
        <dbReference type="EMBL" id="MFC4031877.1"/>
    </source>
</evidence>
<dbReference type="RefSeq" id="WP_386428344.1">
    <property type="nucleotide sequence ID" value="NZ_JBHSBB010000009.1"/>
</dbReference>
<dbReference type="PANTHER" id="PTHR30383">
    <property type="entry name" value="THIOESTERASE 1/PROTEASE 1/LYSOPHOSPHOLIPASE L1"/>
    <property type="match status" value="1"/>
</dbReference>
<feature type="region of interest" description="Disordered" evidence="1">
    <location>
        <begin position="245"/>
        <end position="293"/>
    </location>
</feature>
<feature type="compositionally biased region" description="Low complexity" evidence="1">
    <location>
        <begin position="263"/>
        <end position="273"/>
    </location>
</feature>
<sequence length="293" mass="30915">MTHDRPVRGAGVTAALITIAVAVAVALLSAGGKPAGTGDSAVPRSTVRVMPLGDSITWGQGSPSLSGYRKPLWDLVTARPSRYAVRFVGSLSNGDLPQPANEGHRGWTIGEIDGRIDQWLAASRPDVVLLHIGINDLRRDVDVAHAPARLAALVDRIYADRPGVSVVYMGLLPNTAHLRTEVMAFDRRAAALQPAERRRGRAFWYVAPPALTAADMSDSVHPDDAGYRRIAAAFFPALNAAVAGRTGRPAPAAGRPPAPALPPGGATAAGWPRRGQRTCWPLPRAITPPADTV</sequence>
<dbReference type="InterPro" id="IPR051532">
    <property type="entry name" value="Ester_Hydrolysis_Enzymes"/>
</dbReference>
<dbReference type="Pfam" id="PF13472">
    <property type="entry name" value="Lipase_GDSL_2"/>
    <property type="match status" value="1"/>
</dbReference>
<feature type="domain" description="SGNH hydrolase-type esterase" evidence="2">
    <location>
        <begin position="52"/>
        <end position="229"/>
    </location>
</feature>